<keyword evidence="12" id="KW-0175">Coiled coil</keyword>
<dbReference type="EC" id="2.7.1.180" evidence="2 11"/>
<proteinExistence type="inferred from homology"/>
<dbReference type="RefSeq" id="WP_377304026.1">
    <property type="nucleotide sequence ID" value="NZ_CP180191.1"/>
</dbReference>
<dbReference type="PANTHER" id="PTHR30040">
    <property type="entry name" value="THIAMINE BIOSYNTHESIS LIPOPROTEIN APBE"/>
    <property type="match status" value="1"/>
</dbReference>
<organism evidence="13 14">
    <name type="scientific">Piscinibacterium candidicorallinum</name>
    <dbReference type="NCBI Taxonomy" id="1793872"/>
    <lineage>
        <taxon>Bacteria</taxon>
        <taxon>Pseudomonadati</taxon>
        <taxon>Pseudomonadota</taxon>
        <taxon>Betaproteobacteria</taxon>
        <taxon>Burkholderiales</taxon>
        <taxon>Piscinibacterium</taxon>
    </lineage>
</organism>
<dbReference type="PANTHER" id="PTHR30040:SF2">
    <property type="entry name" value="FAD:PROTEIN FMN TRANSFERASE"/>
    <property type="match status" value="1"/>
</dbReference>
<dbReference type="Proteomes" id="UP001595556">
    <property type="component" value="Unassembled WGS sequence"/>
</dbReference>
<keyword evidence="6 11" id="KW-0479">Metal-binding</keyword>
<keyword evidence="8 11" id="KW-0460">Magnesium</keyword>
<evidence type="ECO:0000256" key="8">
    <source>
        <dbReference type="ARBA" id="ARBA00022842"/>
    </source>
</evidence>
<gene>
    <name evidence="13" type="ORF">ACFOEN_11475</name>
</gene>
<dbReference type="GO" id="GO:0016740">
    <property type="term" value="F:transferase activity"/>
    <property type="evidence" value="ECO:0007669"/>
    <property type="project" value="UniProtKB-KW"/>
</dbReference>
<keyword evidence="7 11" id="KW-0274">FAD</keyword>
<comment type="cofactor">
    <cofactor evidence="1">
        <name>Mg(2+)</name>
        <dbReference type="ChEBI" id="CHEBI:18420"/>
    </cofactor>
</comment>
<dbReference type="InterPro" id="IPR024932">
    <property type="entry name" value="ApbE"/>
</dbReference>
<evidence type="ECO:0000256" key="1">
    <source>
        <dbReference type="ARBA" id="ARBA00001946"/>
    </source>
</evidence>
<keyword evidence="4 11" id="KW-0285">Flavoprotein</keyword>
<evidence type="ECO:0000256" key="7">
    <source>
        <dbReference type="ARBA" id="ARBA00022827"/>
    </source>
</evidence>
<evidence type="ECO:0000313" key="13">
    <source>
        <dbReference type="EMBL" id="MFC3148261.1"/>
    </source>
</evidence>
<evidence type="ECO:0000256" key="10">
    <source>
        <dbReference type="ARBA" id="ARBA00048540"/>
    </source>
</evidence>
<reference evidence="14" key="1">
    <citation type="journal article" date="2019" name="Int. J. Syst. Evol. Microbiol.">
        <title>The Global Catalogue of Microorganisms (GCM) 10K type strain sequencing project: providing services to taxonomists for standard genome sequencing and annotation.</title>
        <authorList>
            <consortium name="The Broad Institute Genomics Platform"/>
            <consortium name="The Broad Institute Genome Sequencing Center for Infectious Disease"/>
            <person name="Wu L."/>
            <person name="Ma J."/>
        </authorList>
    </citation>
    <scope>NUCLEOTIDE SEQUENCE [LARGE SCALE GENOMIC DNA]</scope>
    <source>
        <strain evidence="14">KCTC 52168</strain>
    </source>
</reference>
<dbReference type="EMBL" id="JBHRTI010000004">
    <property type="protein sequence ID" value="MFC3148261.1"/>
    <property type="molecule type" value="Genomic_DNA"/>
</dbReference>
<accession>A0ABV7H6T3</accession>
<evidence type="ECO:0000256" key="3">
    <source>
        <dbReference type="ARBA" id="ARBA00016337"/>
    </source>
</evidence>
<comment type="caution">
    <text evidence="13">The sequence shown here is derived from an EMBL/GenBank/DDBJ whole genome shotgun (WGS) entry which is preliminary data.</text>
</comment>
<evidence type="ECO:0000256" key="12">
    <source>
        <dbReference type="SAM" id="Coils"/>
    </source>
</evidence>
<evidence type="ECO:0000256" key="9">
    <source>
        <dbReference type="ARBA" id="ARBA00031306"/>
    </source>
</evidence>
<feature type="coiled-coil region" evidence="12">
    <location>
        <begin position="30"/>
        <end position="57"/>
    </location>
</feature>
<evidence type="ECO:0000256" key="11">
    <source>
        <dbReference type="PIRNR" id="PIRNR006268"/>
    </source>
</evidence>
<comment type="catalytic activity">
    <reaction evidence="10 11">
        <text>L-threonyl-[protein] + FAD = FMN-L-threonyl-[protein] + AMP + H(+)</text>
        <dbReference type="Rhea" id="RHEA:36847"/>
        <dbReference type="Rhea" id="RHEA-COMP:11060"/>
        <dbReference type="Rhea" id="RHEA-COMP:11061"/>
        <dbReference type="ChEBI" id="CHEBI:15378"/>
        <dbReference type="ChEBI" id="CHEBI:30013"/>
        <dbReference type="ChEBI" id="CHEBI:57692"/>
        <dbReference type="ChEBI" id="CHEBI:74257"/>
        <dbReference type="ChEBI" id="CHEBI:456215"/>
        <dbReference type="EC" id="2.7.1.180"/>
    </reaction>
</comment>
<dbReference type="InterPro" id="IPR003374">
    <property type="entry name" value="ApbE-like_sf"/>
</dbReference>
<evidence type="ECO:0000256" key="2">
    <source>
        <dbReference type="ARBA" id="ARBA00011955"/>
    </source>
</evidence>
<dbReference type="SUPFAM" id="SSF143631">
    <property type="entry name" value="ApbE-like"/>
    <property type="match status" value="1"/>
</dbReference>
<evidence type="ECO:0000313" key="14">
    <source>
        <dbReference type="Proteomes" id="UP001595556"/>
    </source>
</evidence>
<dbReference type="Gene3D" id="3.10.520.10">
    <property type="entry name" value="ApbE-like domains"/>
    <property type="match status" value="1"/>
</dbReference>
<evidence type="ECO:0000256" key="6">
    <source>
        <dbReference type="ARBA" id="ARBA00022723"/>
    </source>
</evidence>
<evidence type="ECO:0000256" key="4">
    <source>
        <dbReference type="ARBA" id="ARBA00022630"/>
    </source>
</evidence>
<dbReference type="PIRSF" id="PIRSF006268">
    <property type="entry name" value="ApbE"/>
    <property type="match status" value="1"/>
</dbReference>
<protein>
    <recommendedName>
        <fullName evidence="3 11">FAD:protein FMN transferase</fullName>
        <ecNumber evidence="2 11">2.7.1.180</ecNumber>
    </recommendedName>
    <alternativeName>
        <fullName evidence="9 11">Flavin transferase</fullName>
    </alternativeName>
</protein>
<keyword evidence="5 11" id="KW-0808">Transferase</keyword>
<dbReference type="Pfam" id="PF02424">
    <property type="entry name" value="ApbE"/>
    <property type="match status" value="1"/>
</dbReference>
<evidence type="ECO:0000256" key="5">
    <source>
        <dbReference type="ARBA" id="ARBA00022679"/>
    </source>
</evidence>
<name>A0ABV7H6T3_9BURK</name>
<keyword evidence="14" id="KW-1185">Reference proteome</keyword>
<comment type="similarity">
    <text evidence="11">Belongs to the ApbE family.</text>
</comment>
<sequence>MARPAASLSFDIPFRAMGSACSVCVVAQDLARARALAQHAIDEVARIEAKYSRYRADSALSRINAAAGADWVAVDAETEALLDYAALQVQASGGLFDPTSGILRRVWDFKTPRVPTADELAPVLALIGWDGVEREPGRVRLARAGMELDFGGFGKEYAADRAAAALRAAGASEGYVNLGGDFHVFGPRPDGAAWTIAIQHPRNPRGTVASIQVRQGGLTTSGDYERYFELDGRRYCHILNPRTGMPVQGLQGVSVLAPSALAAGSLCTLAMLHEAQGQALLDTLGVPYLLVDAAGQLHRSDGTARSAN</sequence>